<keyword evidence="3" id="KW-0963">Cytoplasm</keyword>
<dbReference type="InterPro" id="IPR036305">
    <property type="entry name" value="RGS_sf"/>
</dbReference>
<feature type="compositionally biased region" description="Basic and acidic residues" evidence="5">
    <location>
        <begin position="974"/>
        <end position="983"/>
    </location>
</feature>
<dbReference type="SMART" id="SM00228">
    <property type="entry name" value="PDZ"/>
    <property type="match status" value="1"/>
</dbReference>
<dbReference type="InterPro" id="IPR029071">
    <property type="entry name" value="Ubiquitin-like_domsf"/>
</dbReference>
<dbReference type="SMART" id="SM00390">
    <property type="entry name" value="GoLoco"/>
    <property type="match status" value="1"/>
</dbReference>
<dbReference type="PANTHER" id="PTHR45945:SF3">
    <property type="entry name" value="REGULATOR OF G-PROTEIN SIGNALING LOCO"/>
    <property type="match status" value="1"/>
</dbReference>
<dbReference type="InterPro" id="IPR016137">
    <property type="entry name" value="RGS"/>
</dbReference>
<evidence type="ECO:0000256" key="5">
    <source>
        <dbReference type="SAM" id="MobiDB-lite"/>
    </source>
</evidence>
<dbReference type="InterPro" id="IPR003116">
    <property type="entry name" value="RBD_dom"/>
</dbReference>
<evidence type="ECO:0000259" key="6">
    <source>
        <dbReference type="PROSITE" id="PS01179"/>
    </source>
</evidence>
<evidence type="ECO:0000259" key="8">
    <source>
        <dbReference type="PROSITE" id="PS50132"/>
    </source>
</evidence>
<evidence type="ECO:0000256" key="3">
    <source>
        <dbReference type="ARBA" id="ARBA00022490"/>
    </source>
</evidence>
<dbReference type="SMART" id="SM00315">
    <property type="entry name" value="RGS"/>
    <property type="match status" value="1"/>
</dbReference>
<dbReference type="SUPFAM" id="SSF54236">
    <property type="entry name" value="Ubiquitin-like"/>
    <property type="match status" value="2"/>
</dbReference>
<dbReference type="PRINTS" id="PR01301">
    <property type="entry name" value="RGSPROTEIN"/>
</dbReference>
<dbReference type="Gene3D" id="2.30.42.10">
    <property type="match status" value="1"/>
</dbReference>
<dbReference type="GO" id="GO:0005096">
    <property type="term" value="F:GTPase activator activity"/>
    <property type="evidence" value="ECO:0007669"/>
    <property type="project" value="UniProtKB-KW"/>
</dbReference>
<dbReference type="PROSITE" id="PS50898">
    <property type="entry name" value="RBD"/>
    <property type="match status" value="2"/>
</dbReference>
<feature type="domain" description="RBD" evidence="9">
    <location>
        <begin position="744"/>
        <end position="814"/>
    </location>
</feature>
<protein>
    <recommendedName>
        <fullName evidence="12">Regulator of G-protein signaling loco</fullName>
    </recommendedName>
</protein>
<dbReference type="Gene3D" id="3.10.20.90">
    <property type="entry name" value="Phosphatidylinositol 3-kinase Catalytic Subunit, Chain A, domain 1"/>
    <property type="match status" value="2"/>
</dbReference>
<feature type="domain" description="PID" evidence="6">
    <location>
        <begin position="199"/>
        <end position="297"/>
    </location>
</feature>
<dbReference type="Gene3D" id="1.10.167.10">
    <property type="entry name" value="Regulator of G-protein Signalling 4, domain 2"/>
    <property type="match status" value="1"/>
</dbReference>
<evidence type="ECO:0000313" key="11">
    <source>
        <dbReference type="Proteomes" id="UP001461498"/>
    </source>
</evidence>
<dbReference type="PROSITE" id="PS01179">
    <property type="entry name" value="PID"/>
    <property type="match status" value="1"/>
</dbReference>
<dbReference type="InterPro" id="IPR006020">
    <property type="entry name" value="PTB/PI_dom"/>
</dbReference>
<dbReference type="GO" id="GO:0005634">
    <property type="term" value="C:nucleus"/>
    <property type="evidence" value="ECO:0007669"/>
    <property type="project" value="TreeGrafter"/>
</dbReference>
<feature type="compositionally biased region" description="Polar residues" evidence="5">
    <location>
        <begin position="1111"/>
        <end position="1122"/>
    </location>
</feature>
<feature type="region of interest" description="Disordered" evidence="5">
    <location>
        <begin position="1075"/>
        <end position="1139"/>
    </location>
</feature>
<dbReference type="GO" id="GO:0005737">
    <property type="term" value="C:cytoplasm"/>
    <property type="evidence" value="ECO:0007669"/>
    <property type="project" value="UniProtKB-SubCell"/>
</dbReference>
<dbReference type="PANTHER" id="PTHR45945">
    <property type="entry name" value="REGULATOR OF G-PROTEIN SIGNALING LOCO"/>
    <property type="match status" value="1"/>
</dbReference>
<comment type="subcellular location">
    <subcellularLocation>
        <location evidence="1">Cytoplasm</location>
    </subcellularLocation>
</comment>
<dbReference type="EMBL" id="JAPXFL010000013">
    <property type="protein sequence ID" value="KAK9498079.1"/>
    <property type="molecule type" value="Genomic_DNA"/>
</dbReference>
<dbReference type="SUPFAM" id="SSF48097">
    <property type="entry name" value="Regulator of G-protein signaling, RGS"/>
    <property type="match status" value="1"/>
</dbReference>
<feature type="region of interest" description="Disordered" evidence="5">
    <location>
        <begin position="369"/>
        <end position="400"/>
    </location>
</feature>
<dbReference type="GO" id="GO:0005886">
    <property type="term" value="C:plasma membrane"/>
    <property type="evidence" value="ECO:0007669"/>
    <property type="project" value="TreeGrafter"/>
</dbReference>
<dbReference type="PROSITE" id="PS50106">
    <property type="entry name" value="PDZ"/>
    <property type="match status" value="1"/>
</dbReference>
<reference evidence="10 11" key="1">
    <citation type="submission" date="2022-12" db="EMBL/GenBank/DDBJ databases">
        <title>Chromosome-level genome assembly of true bugs.</title>
        <authorList>
            <person name="Ma L."/>
            <person name="Li H."/>
        </authorList>
    </citation>
    <scope>NUCLEOTIDE SEQUENCE [LARGE SCALE GENOMIC DNA]</scope>
    <source>
        <strain evidence="10">Lab_2022b</strain>
    </source>
</reference>
<dbReference type="Pfam" id="PF00595">
    <property type="entry name" value="PDZ"/>
    <property type="match status" value="1"/>
</dbReference>
<evidence type="ECO:0008006" key="12">
    <source>
        <dbReference type="Google" id="ProtNLM"/>
    </source>
</evidence>
<dbReference type="GO" id="GO:0008277">
    <property type="term" value="P:regulation of G protein-coupled receptor signaling pathway"/>
    <property type="evidence" value="ECO:0007669"/>
    <property type="project" value="TreeGrafter"/>
</dbReference>
<dbReference type="Pfam" id="PF00615">
    <property type="entry name" value="RGS"/>
    <property type="match status" value="1"/>
</dbReference>
<gene>
    <name evidence="10" type="ORF">O3M35_003961</name>
</gene>
<dbReference type="InterPro" id="IPR001478">
    <property type="entry name" value="PDZ"/>
</dbReference>
<dbReference type="Gene3D" id="1.10.196.10">
    <property type="match status" value="1"/>
</dbReference>
<dbReference type="PROSITE" id="PS50132">
    <property type="entry name" value="RGS"/>
    <property type="match status" value="1"/>
</dbReference>
<dbReference type="GO" id="GO:0048699">
    <property type="term" value="P:generation of neurons"/>
    <property type="evidence" value="ECO:0007669"/>
    <property type="project" value="UniProtKB-ARBA"/>
</dbReference>
<sequence>MHPVRRRKKRPNYGVRTVEVKRGQNGFGFTISGQHPCILSCIVPGSPAETAGLRAGDYLVAVEGQSVSKVPHDDVVRLIGCTNGVLKLQIAESYYSDSSDEDIIIASRQKPKYTHKSRLHGRAAKVVRDLRTGVMFEEEEGHLTPPRNNKPDWKEVSPLVRPLLMSCITENVLGSSYSHNYHPSLSREIDNDEILTAIVGYVGTIEMPTKLPPQSSLQVVRGCIKRLRAEKRTHTPVLMTVLTRSLRLASGNGAILAIYPKERVTFCARAQDKDDRHFGVVTTGTGHGDPSSSCHVFALDPKHHTTFSNRARVVNVDYQPDYAAGASKEFPLTSEPIVTMIKNLYEGDGNNSGLVGGSGVSVALNRAGVANSPQPSHDSTTTSNSDSGIGFRDDSGNQSDRILLVDPNNHAQLHVQLDKVGNIGDKVNFREMSASCRSRSPLSTGSEGPVFLEEMSVSSGATKSPTEDLASPYKLSPKVFPTVSQSLEDLKNQEELTRPLPGTHWGSLQDLRVLSTDCESPVHNLHEGPEGGVSSWATSFEKLLDDPLGLQTFAEFLKKEFSHENIFFWVACENYRRLEDIEERKRKAKEIFECHLDLGALEPVNVDSYARQVTEEQLDLAPPDLFLQAQKQIFNLMKFDSYPRFIKSDLYKECVMRVLAGEELPVKSSSSQLHLNSTVNHTKLMKSWSDAEERGRKSLLGWAVRRGWAKSRHDRNDNYSDECGNSVSSSISSLSTWDVTLSSGLTRVGLPDGSTAVVPARTGLTVKHLIKNLLNKRAIDMPDFNVRFSYRNKMVSLDDDASSLSGQEVTVLRKVVFRLDLPNRKTILVKSRGCNTLGHVLRPILIKYGYNIDMVTLCLMSENEVVEPSLPVTEVDNQRIQVLTRSTPTNCLSQLTGWRIDDSNKAKSLDEITNRVFEELLQGKVENHHPLLSDQGSVRSEDWGSESSSGILDRFLRCDSTFIEKQRKTKKNQNKNEESERKSTLSKLPPLIAKLKPSSKYESRSESDVLYEGLKRAQRSRLEDQRGTEINFELPDFLKDKENTPQGGKKVRKLRVENDDKNSKVYICENARNRSASSSNLVANDERKDKISNTADTDDITNKDKDDLTGRITSVTTNCQSSEPPPLPPKPKNLIPWPDDLRPRARTRRAVYLDQPSSSFV</sequence>
<feature type="domain" description="RBD" evidence="9">
    <location>
        <begin position="815"/>
        <end position="885"/>
    </location>
</feature>
<dbReference type="InterPro" id="IPR036034">
    <property type="entry name" value="PDZ_sf"/>
</dbReference>
<keyword evidence="4" id="KW-0677">Repeat</keyword>
<feature type="region of interest" description="Disordered" evidence="5">
    <location>
        <begin position="928"/>
        <end position="948"/>
    </location>
</feature>
<organism evidence="10 11">
    <name type="scientific">Rhynocoris fuscipes</name>
    <dbReference type="NCBI Taxonomy" id="488301"/>
    <lineage>
        <taxon>Eukaryota</taxon>
        <taxon>Metazoa</taxon>
        <taxon>Ecdysozoa</taxon>
        <taxon>Arthropoda</taxon>
        <taxon>Hexapoda</taxon>
        <taxon>Insecta</taxon>
        <taxon>Pterygota</taxon>
        <taxon>Neoptera</taxon>
        <taxon>Paraneoptera</taxon>
        <taxon>Hemiptera</taxon>
        <taxon>Heteroptera</taxon>
        <taxon>Panheteroptera</taxon>
        <taxon>Cimicomorpha</taxon>
        <taxon>Reduviidae</taxon>
        <taxon>Harpactorinae</taxon>
        <taxon>Harpactorini</taxon>
        <taxon>Rhynocoris</taxon>
    </lineage>
</organism>
<proteinExistence type="predicted"/>
<evidence type="ECO:0000313" key="10">
    <source>
        <dbReference type="EMBL" id="KAK9498079.1"/>
    </source>
</evidence>
<feature type="domain" description="PDZ" evidence="7">
    <location>
        <begin position="17"/>
        <end position="94"/>
    </location>
</feature>
<evidence type="ECO:0000256" key="4">
    <source>
        <dbReference type="ARBA" id="ARBA00022737"/>
    </source>
</evidence>
<accession>A0AAW1CHW9</accession>
<dbReference type="CDD" id="cd17067">
    <property type="entry name" value="RBD2_RGS12_like"/>
    <property type="match status" value="1"/>
</dbReference>
<dbReference type="InterPro" id="IPR044926">
    <property type="entry name" value="RGS_subdomain_2"/>
</dbReference>
<dbReference type="GO" id="GO:0007165">
    <property type="term" value="P:signal transduction"/>
    <property type="evidence" value="ECO:0007669"/>
    <property type="project" value="InterPro"/>
</dbReference>
<dbReference type="SUPFAM" id="SSF50729">
    <property type="entry name" value="PH domain-like"/>
    <property type="match status" value="1"/>
</dbReference>
<evidence type="ECO:0000256" key="1">
    <source>
        <dbReference type="ARBA" id="ARBA00004496"/>
    </source>
</evidence>
<dbReference type="AlphaFoldDB" id="A0AAW1CHW9"/>
<dbReference type="InterPro" id="IPR046995">
    <property type="entry name" value="RGS10/12/14-like"/>
</dbReference>
<dbReference type="InterPro" id="IPR003109">
    <property type="entry name" value="GoLoco_motif"/>
</dbReference>
<dbReference type="Proteomes" id="UP001461498">
    <property type="component" value="Unassembled WGS sequence"/>
</dbReference>
<feature type="domain" description="RGS" evidence="8">
    <location>
        <begin position="539"/>
        <end position="655"/>
    </location>
</feature>
<feature type="region of interest" description="Disordered" evidence="5">
    <location>
        <begin position="966"/>
        <end position="1008"/>
    </location>
</feature>
<name>A0AAW1CHW9_9HEMI</name>
<dbReference type="SMART" id="SM00455">
    <property type="entry name" value="RBD"/>
    <property type="match status" value="2"/>
</dbReference>
<keyword evidence="2" id="KW-0343">GTPase activation</keyword>
<dbReference type="SMART" id="SM00462">
    <property type="entry name" value="PTB"/>
    <property type="match status" value="1"/>
</dbReference>
<dbReference type="Gene3D" id="2.30.29.30">
    <property type="entry name" value="Pleckstrin-homology domain (PH domain)/Phosphotyrosine-binding domain (PTB)"/>
    <property type="match status" value="1"/>
</dbReference>
<dbReference type="PROSITE" id="PS50877">
    <property type="entry name" value="GOLOCO"/>
    <property type="match status" value="1"/>
</dbReference>
<dbReference type="Pfam" id="PF02196">
    <property type="entry name" value="RBD"/>
    <property type="match status" value="1"/>
</dbReference>
<feature type="compositionally biased region" description="Low complexity" evidence="5">
    <location>
        <begin position="376"/>
        <end position="387"/>
    </location>
</feature>
<evidence type="ECO:0000256" key="2">
    <source>
        <dbReference type="ARBA" id="ARBA00022468"/>
    </source>
</evidence>
<dbReference type="CDD" id="cd06710">
    <property type="entry name" value="PDZ_RGS12-like"/>
    <property type="match status" value="1"/>
</dbReference>
<comment type="caution">
    <text evidence="10">The sequence shown here is derived from an EMBL/GenBank/DDBJ whole genome shotgun (WGS) entry which is preliminary data.</text>
</comment>
<dbReference type="FunFam" id="1.10.167.10:FF:000001">
    <property type="entry name" value="Putative regulator of g-protein signaling 12"/>
    <property type="match status" value="1"/>
</dbReference>
<dbReference type="SUPFAM" id="SSF50156">
    <property type="entry name" value="PDZ domain-like"/>
    <property type="match status" value="1"/>
</dbReference>
<evidence type="ECO:0000259" key="9">
    <source>
        <dbReference type="PROSITE" id="PS50898"/>
    </source>
</evidence>
<keyword evidence="11" id="KW-1185">Reference proteome</keyword>
<feature type="compositionally biased region" description="Basic and acidic residues" evidence="5">
    <location>
        <begin position="1100"/>
        <end position="1109"/>
    </location>
</feature>
<evidence type="ECO:0000259" key="7">
    <source>
        <dbReference type="PROSITE" id="PS50106"/>
    </source>
</evidence>
<dbReference type="InterPro" id="IPR011993">
    <property type="entry name" value="PH-like_dom_sf"/>
</dbReference>
<dbReference type="InterPro" id="IPR024066">
    <property type="entry name" value="RGS_subdom1/3"/>
</dbReference>